<dbReference type="Gene3D" id="3.90.20.10">
    <property type="match status" value="1"/>
</dbReference>
<dbReference type="GeneID" id="4910177"/>
<accession>A3MVR0</accession>
<dbReference type="eggNOG" id="arCOG01423">
    <property type="taxonomic scope" value="Archaea"/>
</dbReference>
<dbReference type="PANTHER" id="PTHR34314:SF6">
    <property type="entry name" value="DUF3782 DOMAIN-CONTAINING PROTEIN"/>
    <property type="match status" value="1"/>
</dbReference>
<dbReference type="SUPFAM" id="SSF52980">
    <property type="entry name" value="Restriction endonuclease-like"/>
    <property type="match status" value="1"/>
</dbReference>
<evidence type="ECO:0000256" key="1">
    <source>
        <dbReference type="SAM" id="Coils"/>
    </source>
</evidence>
<reference evidence="2" key="1">
    <citation type="submission" date="2007-02" db="EMBL/GenBank/DDBJ databases">
        <title>Complete sequence of Pyrobaculum calidifontis JCM 11548.</title>
        <authorList>
            <consortium name="US DOE Joint Genome Institute"/>
            <person name="Copeland A."/>
            <person name="Lucas S."/>
            <person name="Lapidus A."/>
            <person name="Barry K."/>
            <person name="Glavina del Rio T."/>
            <person name="Dalin E."/>
            <person name="Tice H."/>
            <person name="Pitluck S."/>
            <person name="Chain P."/>
            <person name="Malfatti S."/>
            <person name="Shin M."/>
            <person name="Vergez L."/>
            <person name="Schmutz J."/>
            <person name="Larimer F."/>
            <person name="Land M."/>
            <person name="Hauser L."/>
            <person name="Kyrpides N."/>
            <person name="Mikhailova N."/>
            <person name="Cozen A.E."/>
            <person name="Fitz-Gibbon S.T."/>
            <person name="House C.H."/>
            <person name="Saltikov C."/>
            <person name="Lowe T.M."/>
            <person name="Richardson P."/>
        </authorList>
    </citation>
    <scope>NUCLEOTIDE SEQUENCE [LARGE SCALE GENOMIC DNA]</scope>
    <source>
        <strain evidence="2">JCM 11548</strain>
    </source>
</reference>
<dbReference type="AlphaFoldDB" id="A3MVR0"/>
<dbReference type="InterPro" id="IPR011335">
    <property type="entry name" value="Restrct_endonuc-II-like"/>
</dbReference>
<keyword evidence="1" id="KW-0175">Coiled coil</keyword>
<name>A3MVR0_PYRCJ</name>
<keyword evidence="3" id="KW-1185">Reference proteome</keyword>
<dbReference type="HOGENOM" id="CLU_064028_2_1_2"/>
<dbReference type="Pfam" id="PF07788">
    <property type="entry name" value="PDDEXK_10"/>
    <property type="match status" value="1"/>
</dbReference>
<sequence>MVVDLAQLKAALLKLLKEDEEFRYAVAGLIGLEEILRRLDRHEELLVELFKRLKRHEEELVKIWEELARLREDMNKGFQRYDQLFAEVFKRLDRHEEELVRLREDMNRGFQRYDQLFAEVFKRLDRHEEELVKLREDMNKGFAQHEERIGGVEKELAKLREDMNKGFDRLQRRLDALGARWGVMSEKAFREGLRGVVEEELGLRVERWTAYDGEGKVFGFPSEVEVDVAVKDGKVILIEITSHARAPDVIIFKKKADLYAEKEGRRPDRLIIITPYAEEDAKKVAERLGIEIYTGGD</sequence>
<feature type="coiled-coil region" evidence="1">
    <location>
        <begin position="32"/>
        <end position="162"/>
    </location>
</feature>
<gene>
    <name evidence="2" type="ordered locus">Pcal_1303</name>
</gene>
<dbReference type="Proteomes" id="UP000001431">
    <property type="component" value="Chromosome"/>
</dbReference>
<evidence type="ECO:0000313" key="3">
    <source>
        <dbReference type="Proteomes" id="UP000001431"/>
    </source>
</evidence>
<dbReference type="STRING" id="410359.Pcal_1303"/>
<dbReference type="EMBL" id="CP000561">
    <property type="protein sequence ID" value="ABO08727.1"/>
    <property type="molecule type" value="Genomic_DNA"/>
</dbReference>
<dbReference type="KEGG" id="pcl:Pcal_1303"/>
<dbReference type="PANTHER" id="PTHR34314">
    <property type="entry name" value="CRENARCHAEAL PROTEIN, PUTATIVE-RELATED"/>
    <property type="match status" value="1"/>
</dbReference>
<dbReference type="InterPro" id="IPR024271">
    <property type="entry name" value="DUF3782"/>
</dbReference>
<evidence type="ECO:0008006" key="4">
    <source>
        <dbReference type="Google" id="ProtNLM"/>
    </source>
</evidence>
<dbReference type="RefSeq" id="WP_011849985.1">
    <property type="nucleotide sequence ID" value="NC_009073.1"/>
</dbReference>
<organism evidence="2 3">
    <name type="scientific">Pyrobaculum calidifontis (strain DSM 21063 / JCM 11548 / VA1)</name>
    <dbReference type="NCBI Taxonomy" id="410359"/>
    <lineage>
        <taxon>Archaea</taxon>
        <taxon>Thermoproteota</taxon>
        <taxon>Thermoprotei</taxon>
        <taxon>Thermoproteales</taxon>
        <taxon>Thermoproteaceae</taxon>
        <taxon>Pyrobaculum</taxon>
    </lineage>
</organism>
<dbReference type="OrthoDB" id="28088at2157"/>
<dbReference type="InterPro" id="IPR012431">
    <property type="entry name" value="PDDEXK_10"/>
</dbReference>
<proteinExistence type="predicted"/>
<evidence type="ECO:0000313" key="2">
    <source>
        <dbReference type="EMBL" id="ABO08727.1"/>
    </source>
</evidence>
<dbReference type="Pfam" id="PF12644">
    <property type="entry name" value="DUF3782"/>
    <property type="match status" value="1"/>
</dbReference>
<protein>
    <recommendedName>
        <fullName evidence="4">DUF3782 domain-containing protein</fullName>
    </recommendedName>
</protein>